<reference evidence="1 2" key="1">
    <citation type="submission" date="2016-10" db="EMBL/GenBank/DDBJ databases">
        <authorList>
            <person name="de Groot N.N."/>
        </authorList>
    </citation>
    <scope>NUCLEOTIDE SEQUENCE [LARGE SCALE GENOMIC DNA]</scope>
    <source>
        <strain evidence="1 2">DSM 15345</strain>
    </source>
</reference>
<dbReference type="Proteomes" id="UP000198703">
    <property type="component" value="Unassembled WGS sequence"/>
</dbReference>
<protein>
    <submittedName>
        <fullName evidence="1">Uncharacterized protein</fullName>
    </submittedName>
</protein>
<sequence>MKSIGTLHRHDANNWRGVFVTPLYTTAVIIAVDEHPQGRCRKFTILLDGARIGRGHVTGNRTEPRAALAMRVRLPSVWRKTILAQAAASEHDEDALDIQVVGQNVADAIAAALRNQHR</sequence>
<evidence type="ECO:0000313" key="2">
    <source>
        <dbReference type="Proteomes" id="UP000198703"/>
    </source>
</evidence>
<dbReference type="EMBL" id="FNQM01000015">
    <property type="protein sequence ID" value="SEA87696.1"/>
    <property type="molecule type" value="Genomic_DNA"/>
</dbReference>
<organism evidence="1 2">
    <name type="scientific">Rubrimonas cliftonensis</name>
    <dbReference type="NCBI Taxonomy" id="89524"/>
    <lineage>
        <taxon>Bacteria</taxon>
        <taxon>Pseudomonadati</taxon>
        <taxon>Pseudomonadota</taxon>
        <taxon>Alphaproteobacteria</taxon>
        <taxon>Rhodobacterales</taxon>
        <taxon>Paracoccaceae</taxon>
        <taxon>Rubrimonas</taxon>
    </lineage>
</organism>
<proteinExistence type="predicted"/>
<keyword evidence="2" id="KW-1185">Reference proteome</keyword>
<dbReference type="RefSeq" id="WP_093255455.1">
    <property type="nucleotide sequence ID" value="NZ_FNQM01000015.1"/>
</dbReference>
<dbReference type="AlphaFoldDB" id="A0A1H4ERY4"/>
<accession>A0A1H4ERY4</accession>
<gene>
    <name evidence="1" type="ORF">SAMN05444370_11565</name>
</gene>
<name>A0A1H4ERY4_9RHOB</name>
<evidence type="ECO:0000313" key="1">
    <source>
        <dbReference type="EMBL" id="SEA87696.1"/>
    </source>
</evidence>